<comment type="caution">
    <text evidence="1">The sequence shown here is derived from an EMBL/GenBank/DDBJ whole genome shotgun (WGS) entry which is preliminary data.</text>
</comment>
<keyword evidence="2" id="KW-1185">Reference proteome</keyword>
<dbReference type="Proteomes" id="UP001196413">
    <property type="component" value="Unassembled WGS sequence"/>
</dbReference>
<accession>A0AAD5RBX3</accession>
<gene>
    <name evidence="1" type="ORF">KIN20_035754</name>
</gene>
<name>A0AAD5RBX3_PARTN</name>
<evidence type="ECO:0000313" key="2">
    <source>
        <dbReference type="Proteomes" id="UP001196413"/>
    </source>
</evidence>
<evidence type="ECO:0000313" key="1">
    <source>
        <dbReference type="EMBL" id="KAJ1373377.1"/>
    </source>
</evidence>
<protein>
    <submittedName>
        <fullName evidence="1">Uncharacterized protein</fullName>
    </submittedName>
</protein>
<proteinExistence type="predicted"/>
<reference evidence="1" key="1">
    <citation type="submission" date="2021-06" db="EMBL/GenBank/DDBJ databases">
        <title>Parelaphostrongylus tenuis whole genome reference sequence.</title>
        <authorList>
            <person name="Garwood T.J."/>
            <person name="Larsen P.A."/>
            <person name="Fountain-Jones N.M."/>
            <person name="Garbe J.R."/>
            <person name="Macchietto M.G."/>
            <person name="Kania S.A."/>
            <person name="Gerhold R.W."/>
            <person name="Richards J.E."/>
            <person name="Wolf T.M."/>
        </authorList>
    </citation>
    <scope>NUCLEOTIDE SEQUENCE</scope>
    <source>
        <strain evidence="1">MNPRO001-30</strain>
        <tissue evidence="1">Meninges</tissue>
    </source>
</reference>
<dbReference type="AlphaFoldDB" id="A0AAD5RBX3"/>
<organism evidence="1 2">
    <name type="scientific">Parelaphostrongylus tenuis</name>
    <name type="common">Meningeal worm</name>
    <dbReference type="NCBI Taxonomy" id="148309"/>
    <lineage>
        <taxon>Eukaryota</taxon>
        <taxon>Metazoa</taxon>
        <taxon>Ecdysozoa</taxon>
        <taxon>Nematoda</taxon>
        <taxon>Chromadorea</taxon>
        <taxon>Rhabditida</taxon>
        <taxon>Rhabditina</taxon>
        <taxon>Rhabditomorpha</taxon>
        <taxon>Strongyloidea</taxon>
        <taxon>Metastrongylidae</taxon>
        <taxon>Parelaphostrongylus</taxon>
    </lineage>
</organism>
<sequence>MDIFNICGFAALRKVPKGHLEFTDVFFKRDAIEDYSVLKHVSGPPVVTMSLPTSE</sequence>
<dbReference type="EMBL" id="JAHQIW010007268">
    <property type="protein sequence ID" value="KAJ1373377.1"/>
    <property type="molecule type" value="Genomic_DNA"/>
</dbReference>